<keyword evidence="3 7" id="KW-0732">Signal</keyword>
<dbReference type="InterPro" id="IPR046357">
    <property type="entry name" value="PPIase_dom_sf"/>
</dbReference>
<dbReference type="Pfam" id="PF13624">
    <property type="entry name" value="SurA_N_3"/>
    <property type="match status" value="1"/>
</dbReference>
<dbReference type="EMBL" id="LIZY01000032">
    <property type="protein sequence ID" value="KPJ64315.1"/>
    <property type="molecule type" value="Genomic_DNA"/>
</dbReference>
<dbReference type="Gene3D" id="1.10.4030.10">
    <property type="entry name" value="Porin chaperone SurA, peptide-binding domain"/>
    <property type="match status" value="1"/>
</dbReference>
<evidence type="ECO:0000256" key="2">
    <source>
        <dbReference type="ARBA" id="ARBA00013194"/>
    </source>
</evidence>
<feature type="signal peptide" evidence="7">
    <location>
        <begin position="1"/>
        <end position="21"/>
    </location>
</feature>
<dbReference type="GO" id="GO:0003755">
    <property type="term" value="F:peptidyl-prolyl cis-trans isomerase activity"/>
    <property type="evidence" value="ECO:0007669"/>
    <property type="project" value="UniProtKB-KW"/>
</dbReference>
<comment type="caution">
    <text evidence="9">The sequence shown here is derived from an EMBL/GenBank/DDBJ whole genome shotgun (WGS) entry which is preliminary data.</text>
</comment>
<protein>
    <recommendedName>
        <fullName evidence="2">peptidylprolyl isomerase</fullName>
        <ecNumber evidence="2">5.2.1.8</ecNumber>
    </recommendedName>
</protein>
<dbReference type="InterPro" id="IPR050245">
    <property type="entry name" value="PrsA_foldase"/>
</dbReference>
<reference evidence="9 10" key="1">
    <citation type="journal article" date="2015" name="Microbiome">
        <title>Genomic resolution of linkages in carbon, nitrogen, and sulfur cycling among widespread estuary sediment bacteria.</title>
        <authorList>
            <person name="Baker B.J."/>
            <person name="Lazar C.S."/>
            <person name="Teske A.P."/>
            <person name="Dick G.J."/>
        </authorList>
    </citation>
    <scope>NUCLEOTIDE SEQUENCE [LARGE SCALE GENOMIC DNA]</scope>
    <source>
        <strain evidence="9">DG_56</strain>
    </source>
</reference>
<dbReference type="SUPFAM" id="SSF109998">
    <property type="entry name" value="Triger factor/SurA peptide-binding domain-like"/>
    <property type="match status" value="1"/>
</dbReference>
<evidence type="ECO:0000256" key="4">
    <source>
        <dbReference type="ARBA" id="ARBA00023110"/>
    </source>
</evidence>
<gene>
    <name evidence="9" type="ORF">AMK68_01950</name>
</gene>
<sequence>MKALRVVAVAPLLIVCALAAAQDELPPDVAAKINDEVILTKEVTDRTLRLHGQQELRTLIYYRLVEQEAERQGVVVTAEQVEAEIEKIRKRTGDRFDQYVASLGLTEKLLPDQIRHELYIRELIGKNITVTEQEIEQFYNAEENQSRFHQPEKVRFRQIVTESKERAQEALKALKGGTDFAEVVKQYSVDEVSRRLGG</sequence>
<evidence type="ECO:0000256" key="3">
    <source>
        <dbReference type="ARBA" id="ARBA00022729"/>
    </source>
</evidence>
<feature type="chain" id="PRO_5007787094" description="peptidylprolyl isomerase" evidence="7">
    <location>
        <begin position="22"/>
        <end position="198"/>
    </location>
</feature>
<dbReference type="EC" id="5.2.1.8" evidence="2"/>
<dbReference type="PANTHER" id="PTHR47245">
    <property type="entry name" value="PEPTIDYLPROLYL ISOMERASE"/>
    <property type="match status" value="1"/>
</dbReference>
<dbReference type="Gene3D" id="3.10.50.40">
    <property type="match status" value="1"/>
</dbReference>
<evidence type="ECO:0000313" key="10">
    <source>
        <dbReference type="Proteomes" id="UP000052020"/>
    </source>
</evidence>
<dbReference type="InterPro" id="IPR000297">
    <property type="entry name" value="PPIase_PpiC"/>
</dbReference>
<dbReference type="PROSITE" id="PS50198">
    <property type="entry name" value="PPIC_PPIASE_2"/>
    <property type="match status" value="1"/>
</dbReference>
<dbReference type="Proteomes" id="UP000052020">
    <property type="component" value="Unassembled WGS sequence"/>
</dbReference>
<name>A0A0S7XQ26_9BACT</name>
<evidence type="ECO:0000313" key="9">
    <source>
        <dbReference type="EMBL" id="KPJ64315.1"/>
    </source>
</evidence>
<evidence type="ECO:0000256" key="7">
    <source>
        <dbReference type="SAM" id="SignalP"/>
    </source>
</evidence>
<evidence type="ECO:0000256" key="5">
    <source>
        <dbReference type="ARBA" id="ARBA00023235"/>
    </source>
</evidence>
<evidence type="ECO:0000259" key="8">
    <source>
        <dbReference type="PROSITE" id="PS50198"/>
    </source>
</evidence>
<dbReference type="InterPro" id="IPR027304">
    <property type="entry name" value="Trigger_fact/SurA_dom_sf"/>
</dbReference>
<keyword evidence="4 6" id="KW-0697">Rotamase</keyword>
<feature type="non-terminal residue" evidence="9">
    <location>
        <position position="198"/>
    </location>
</feature>
<evidence type="ECO:0000256" key="1">
    <source>
        <dbReference type="ARBA" id="ARBA00000971"/>
    </source>
</evidence>
<feature type="domain" description="PpiC" evidence="8">
    <location>
        <begin position="151"/>
        <end position="198"/>
    </location>
</feature>
<comment type="catalytic activity">
    <reaction evidence="1">
        <text>[protein]-peptidylproline (omega=180) = [protein]-peptidylproline (omega=0)</text>
        <dbReference type="Rhea" id="RHEA:16237"/>
        <dbReference type="Rhea" id="RHEA-COMP:10747"/>
        <dbReference type="Rhea" id="RHEA-COMP:10748"/>
        <dbReference type="ChEBI" id="CHEBI:83833"/>
        <dbReference type="ChEBI" id="CHEBI:83834"/>
        <dbReference type="EC" id="5.2.1.8"/>
    </reaction>
</comment>
<accession>A0A0S7XQ26</accession>
<evidence type="ECO:0000256" key="6">
    <source>
        <dbReference type="PROSITE-ProRule" id="PRU00278"/>
    </source>
</evidence>
<dbReference type="AlphaFoldDB" id="A0A0S7XQ26"/>
<dbReference type="Pfam" id="PF13145">
    <property type="entry name" value="Rotamase_2"/>
    <property type="match status" value="1"/>
</dbReference>
<organism evidence="9 10">
    <name type="scientific">candidate division KD3-62 bacterium DG_56</name>
    <dbReference type="NCBI Taxonomy" id="1704032"/>
    <lineage>
        <taxon>Bacteria</taxon>
        <taxon>candidate division KD3-62</taxon>
    </lineage>
</organism>
<keyword evidence="5 6" id="KW-0413">Isomerase</keyword>
<dbReference type="PANTHER" id="PTHR47245:SF1">
    <property type="entry name" value="FOLDASE PROTEIN PRSA"/>
    <property type="match status" value="1"/>
</dbReference>
<proteinExistence type="predicted"/>